<dbReference type="PROSITE" id="PS50943">
    <property type="entry name" value="HTH_CROC1"/>
    <property type="match status" value="1"/>
</dbReference>
<comment type="caution">
    <text evidence="2">The sequence shown here is derived from an EMBL/GenBank/DDBJ whole genome shotgun (WGS) entry which is preliminary data.</text>
</comment>
<dbReference type="RefSeq" id="WP_096816613.1">
    <property type="nucleotide sequence ID" value="NZ_JXKC01000018.1"/>
</dbReference>
<sequence>MLKNNYGKTKKEIRKASGLSLSAFQDLGISPTTLSEFENGKRKLNFMKLTSCLSILKVPFDSFINLAEHHPIF</sequence>
<gene>
    <name evidence="2" type="ORF">RU92_GL001176</name>
</gene>
<name>A0A2A5SPE1_LACLC</name>
<reference evidence="2 3" key="1">
    <citation type="submission" date="2014-12" db="EMBL/GenBank/DDBJ databases">
        <title>Draft genome sequences of 10 type strains of Lactococcus.</title>
        <authorList>
            <person name="Sun Z."/>
            <person name="Zhong Z."/>
            <person name="Liu W."/>
            <person name="Zhang W."/>
            <person name="Zhang H."/>
        </authorList>
    </citation>
    <scope>NUCLEOTIDE SEQUENCE [LARGE SCALE GENOMIC DNA]</scope>
    <source>
        <strain evidence="2 3">DSM 21502</strain>
    </source>
</reference>
<evidence type="ECO:0000313" key="3">
    <source>
        <dbReference type="Proteomes" id="UP000218711"/>
    </source>
</evidence>
<dbReference type="InterPro" id="IPR001387">
    <property type="entry name" value="Cro/C1-type_HTH"/>
</dbReference>
<protein>
    <recommendedName>
        <fullName evidence="1">HTH cro/C1-type domain-containing protein</fullName>
    </recommendedName>
</protein>
<evidence type="ECO:0000313" key="2">
    <source>
        <dbReference type="EMBL" id="PCS15848.1"/>
    </source>
</evidence>
<proteinExistence type="predicted"/>
<feature type="domain" description="HTH cro/C1-type" evidence="1">
    <location>
        <begin position="11"/>
        <end position="63"/>
    </location>
</feature>
<dbReference type="Proteomes" id="UP000218711">
    <property type="component" value="Unassembled WGS sequence"/>
</dbReference>
<dbReference type="CDD" id="cd00093">
    <property type="entry name" value="HTH_XRE"/>
    <property type="match status" value="1"/>
</dbReference>
<dbReference type="GO" id="GO:0003677">
    <property type="term" value="F:DNA binding"/>
    <property type="evidence" value="ECO:0007669"/>
    <property type="project" value="InterPro"/>
</dbReference>
<dbReference type="Pfam" id="PF01381">
    <property type="entry name" value="HTH_3"/>
    <property type="match status" value="1"/>
</dbReference>
<dbReference type="EMBL" id="JXKC01000018">
    <property type="protein sequence ID" value="PCS15848.1"/>
    <property type="molecule type" value="Genomic_DNA"/>
</dbReference>
<accession>A0A2A5SPE1</accession>
<dbReference type="SUPFAM" id="SSF47413">
    <property type="entry name" value="lambda repressor-like DNA-binding domains"/>
    <property type="match status" value="1"/>
</dbReference>
<organism evidence="2 3">
    <name type="scientific">Lactococcus cremoris subsp. tructae</name>
    <dbReference type="NCBI Taxonomy" id="542833"/>
    <lineage>
        <taxon>Bacteria</taxon>
        <taxon>Bacillati</taxon>
        <taxon>Bacillota</taxon>
        <taxon>Bacilli</taxon>
        <taxon>Lactobacillales</taxon>
        <taxon>Streptococcaceae</taxon>
        <taxon>Lactococcus</taxon>
    </lineage>
</organism>
<dbReference type="SMART" id="SM00530">
    <property type="entry name" value="HTH_XRE"/>
    <property type="match status" value="1"/>
</dbReference>
<dbReference type="Gene3D" id="1.10.260.40">
    <property type="entry name" value="lambda repressor-like DNA-binding domains"/>
    <property type="match status" value="1"/>
</dbReference>
<dbReference type="AlphaFoldDB" id="A0A2A5SPE1"/>
<dbReference type="InterPro" id="IPR010982">
    <property type="entry name" value="Lambda_DNA-bd_dom_sf"/>
</dbReference>
<evidence type="ECO:0000259" key="1">
    <source>
        <dbReference type="PROSITE" id="PS50943"/>
    </source>
</evidence>